<evidence type="ECO:0000313" key="1">
    <source>
        <dbReference type="EMBL" id="KAF3604950.1"/>
    </source>
</evidence>
<comment type="caution">
    <text evidence="1">The sequence shown here is derived from an EMBL/GenBank/DDBJ whole genome shotgun (WGS) entry which is preliminary data.</text>
</comment>
<keyword evidence="2" id="KW-1185">Reference proteome</keyword>
<reference evidence="1 2" key="1">
    <citation type="journal article" date="2020" name="BMC Genomics">
        <title>Intraspecific diversification of the crop wild relative Brassica cretica Lam. using demographic model selection.</title>
        <authorList>
            <person name="Kioukis A."/>
            <person name="Michalopoulou V.A."/>
            <person name="Briers L."/>
            <person name="Pirintsos S."/>
            <person name="Studholme D.J."/>
            <person name="Pavlidis P."/>
            <person name="Sarris P.F."/>
        </authorList>
    </citation>
    <scope>NUCLEOTIDE SEQUENCE [LARGE SCALE GENOMIC DNA]</scope>
    <source>
        <strain evidence="2">cv. PFS-1207/04</strain>
    </source>
</reference>
<protein>
    <submittedName>
        <fullName evidence="1">Uncharacterized protein</fullName>
    </submittedName>
</protein>
<accession>A0ABQ7ENK1</accession>
<name>A0ABQ7ENK1_BRACR</name>
<gene>
    <name evidence="1" type="ORF">DY000_02049468</name>
</gene>
<evidence type="ECO:0000313" key="2">
    <source>
        <dbReference type="Proteomes" id="UP000266723"/>
    </source>
</evidence>
<sequence length="80" mass="8864">MVQELVVSVLQFLYISNPTFGKFRTSKRATELAVMRKRRLRLSAPINWRKPAIMDVGSGVMITDSAIYVSFVSVGSGVGK</sequence>
<proteinExistence type="predicted"/>
<dbReference type="EMBL" id="QGKV02000297">
    <property type="protein sequence ID" value="KAF3604950.1"/>
    <property type="molecule type" value="Genomic_DNA"/>
</dbReference>
<dbReference type="Proteomes" id="UP000266723">
    <property type="component" value="Unassembled WGS sequence"/>
</dbReference>
<organism evidence="1 2">
    <name type="scientific">Brassica cretica</name>
    <name type="common">Mustard</name>
    <dbReference type="NCBI Taxonomy" id="69181"/>
    <lineage>
        <taxon>Eukaryota</taxon>
        <taxon>Viridiplantae</taxon>
        <taxon>Streptophyta</taxon>
        <taxon>Embryophyta</taxon>
        <taxon>Tracheophyta</taxon>
        <taxon>Spermatophyta</taxon>
        <taxon>Magnoliopsida</taxon>
        <taxon>eudicotyledons</taxon>
        <taxon>Gunneridae</taxon>
        <taxon>Pentapetalae</taxon>
        <taxon>rosids</taxon>
        <taxon>malvids</taxon>
        <taxon>Brassicales</taxon>
        <taxon>Brassicaceae</taxon>
        <taxon>Brassiceae</taxon>
        <taxon>Brassica</taxon>
    </lineage>
</organism>